<feature type="region of interest" description="Disordered" evidence="1">
    <location>
        <begin position="210"/>
        <end position="327"/>
    </location>
</feature>
<feature type="region of interest" description="Disordered" evidence="1">
    <location>
        <begin position="391"/>
        <end position="415"/>
    </location>
</feature>
<feature type="compositionally biased region" description="Acidic residues" evidence="1">
    <location>
        <begin position="1010"/>
        <end position="1019"/>
    </location>
</feature>
<organism evidence="2 3">
    <name type="scientific">Tetracentron sinense</name>
    <name type="common">Spur-leaf</name>
    <dbReference type="NCBI Taxonomy" id="13715"/>
    <lineage>
        <taxon>Eukaryota</taxon>
        <taxon>Viridiplantae</taxon>
        <taxon>Streptophyta</taxon>
        <taxon>Embryophyta</taxon>
        <taxon>Tracheophyta</taxon>
        <taxon>Spermatophyta</taxon>
        <taxon>Magnoliopsida</taxon>
        <taxon>Trochodendrales</taxon>
        <taxon>Trochodendraceae</taxon>
        <taxon>Tetracentron</taxon>
    </lineage>
</organism>
<name>A0A834YSI7_TETSI</name>
<reference evidence="2 3" key="1">
    <citation type="submission" date="2020-04" db="EMBL/GenBank/DDBJ databases">
        <title>Plant Genome Project.</title>
        <authorList>
            <person name="Zhang R.-G."/>
        </authorList>
    </citation>
    <scope>NUCLEOTIDE SEQUENCE [LARGE SCALE GENOMIC DNA]</scope>
    <source>
        <strain evidence="2">YNK0</strain>
        <tissue evidence="2">Leaf</tissue>
    </source>
</reference>
<dbReference type="PANTHER" id="PTHR31008">
    <property type="entry name" value="COP1-INTERACTING PROTEIN-RELATED"/>
    <property type="match status" value="1"/>
</dbReference>
<feature type="compositionally biased region" description="Basic and acidic residues" evidence="1">
    <location>
        <begin position="246"/>
        <end position="260"/>
    </location>
</feature>
<feature type="region of interest" description="Disordered" evidence="1">
    <location>
        <begin position="996"/>
        <end position="1019"/>
    </location>
</feature>
<evidence type="ECO:0000313" key="2">
    <source>
        <dbReference type="EMBL" id="KAF8393672.1"/>
    </source>
</evidence>
<feature type="compositionally biased region" description="Low complexity" evidence="1">
    <location>
        <begin position="391"/>
        <end position="406"/>
    </location>
</feature>
<gene>
    <name evidence="2" type="ORF">HHK36_021918</name>
</gene>
<evidence type="ECO:0008006" key="4">
    <source>
        <dbReference type="Google" id="ProtNLM"/>
    </source>
</evidence>
<evidence type="ECO:0000256" key="1">
    <source>
        <dbReference type="SAM" id="MobiDB-lite"/>
    </source>
</evidence>
<feature type="compositionally biased region" description="Polar residues" evidence="1">
    <location>
        <begin position="261"/>
        <end position="283"/>
    </location>
</feature>
<evidence type="ECO:0000313" key="3">
    <source>
        <dbReference type="Proteomes" id="UP000655225"/>
    </source>
</evidence>
<sequence>MKSDTPLDYAVFQLSPSCSRCELFVFGEGNTEKLASGLLRPFVTHLKVVEEQLAHAVQSIKLEVDKRKNSGTWFTKGTLERFVRFVSTPEILELVNTFDAEVSQLEVSQRIYSQGAGDQLSRALSGDERGAAAAADVTKKELLRAIDVRLVAVMQDLSMACARASAAGFTPDTVSELLLFAEQFGAHRLNEACNEYISLSHRRPGLINTWKGGGNDRSLRSSSGSDMSIDDPTKENIPVGLNGPHQPEHQHQQETSKEPDTTQQHLKQSKPSTCDQFKSSTIFQIRRSLRESSSERDKDRENGAFENEEEESVTKSSQTSHPSRRLSVQDRINLFENKQKEQSGSGGKVVVGKSAELRMLPSVVSSAPQVIEKAVLRRWSGTSDMSIELSMETESSSCTPCSSSNSQPLSEDKDLRGLKSTATSSKAEFRGLPGGVETSGLKDRAVSQTWVGCFSGREEDVGSKDQTDSETRLRVLSSRLEVVRLRDQSVSRPQLTPFSGRADNVGRKDQMSSEAQLKSFLDRAEDVDLKNKAASQTRFRSFSGGAEEVGLIDQAASQTLFKTSSNGAEHAGVKDQVASQLQNRGLPDQVEVVGLADRAVPRTHSGSSSSRVDDVGSEDEPSHVPPREFLNSMEDVGLRDQLTTRLLFRASQNTAVKITSNSKDPLASQIQSKAVSGKSEGSIGVKDCGVSQAEYKGFEAQKLGPQSQGKSFPGEVKVVTKKGDVLSETRSGSFPIKVEDSGLQGMKLQRQISAPEQSKKVQNRRGKSDLVYGSRDPLFLGRKVTENQIFGSVVTAPVEQVRKVKQSKGNQELNDELQMKANELEKLFAAHKLRVPGDQSGSARRSKTTDMQEQVACFSHRKPAEVTCIQLPDKNTVGGLYRSSSNVAEFDVNSLIKMVDNQDHGNSLKQNISELCCSEDSRGKFYDRYMQKREAKLREEWGSKRAQKEAKMKAMHESLERSKAELMAKFAGSADRHNWALQAPQRARNLRSFSVHSTMKNREQQPIESVESEEDGDLSEFPEQTLFKPQKPILVANFPHNQSGKGVTKGFKRLLKLGSKSHGRESLVDWISATTSEGDEDTEDGQDLANRSVGDLRKSKIGFSQGHPYDGFNEGELFNEQDLPLPDLATDFAGSQISSCRINLQSPDHRHHLLLKIFIGSLKSLVWSQLLFPVRIPSVILLACDLPKQKEMSQSPYDYHNYKKLRARAFGISGKGNKSSDDYHNYKKFRAWNIR</sequence>
<feature type="compositionally biased region" description="Basic and acidic residues" evidence="1">
    <location>
        <begin position="288"/>
        <end position="303"/>
    </location>
</feature>
<proteinExistence type="predicted"/>
<keyword evidence="3" id="KW-1185">Reference proteome</keyword>
<protein>
    <recommendedName>
        <fullName evidence="4">COP1-interacting protein 7</fullName>
    </recommendedName>
</protein>
<dbReference type="PANTHER" id="PTHR31008:SF15">
    <property type="entry name" value="GPI-ANCHORED ADHESIN-LIKE PROTEIN"/>
    <property type="match status" value="1"/>
</dbReference>
<dbReference type="OMA" id="VENPHRN"/>
<dbReference type="EMBL" id="JABCRI010000015">
    <property type="protein sequence ID" value="KAF8393672.1"/>
    <property type="molecule type" value="Genomic_DNA"/>
</dbReference>
<dbReference type="AlphaFoldDB" id="A0A834YSI7"/>
<accession>A0A834YSI7</accession>
<dbReference type="Proteomes" id="UP000655225">
    <property type="component" value="Unassembled WGS sequence"/>
</dbReference>
<comment type="caution">
    <text evidence="2">The sequence shown here is derived from an EMBL/GenBank/DDBJ whole genome shotgun (WGS) entry which is preliminary data.</text>
</comment>
<feature type="region of interest" description="Disordered" evidence="1">
    <location>
        <begin position="597"/>
        <end position="628"/>
    </location>
</feature>
<dbReference type="OrthoDB" id="767933at2759"/>